<dbReference type="eggNOG" id="COG3170">
    <property type="taxonomic scope" value="Bacteria"/>
</dbReference>
<dbReference type="InterPro" id="IPR039910">
    <property type="entry name" value="D15-like"/>
</dbReference>
<dbReference type="PANTHER" id="PTHR12815:SF47">
    <property type="entry name" value="TRANSLOCATION AND ASSEMBLY MODULE SUBUNIT TAMA"/>
    <property type="match status" value="1"/>
</dbReference>
<keyword evidence="5" id="KW-0998">Cell outer membrane</keyword>
<evidence type="ECO:0000256" key="1">
    <source>
        <dbReference type="ARBA" id="ARBA00004370"/>
    </source>
</evidence>
<feature type="signal peptide" evidence="7">
    <location>
        <begin position="1"/>
        <end position="21"/>
    </location>
</feature>
<feature type="region of interest" description="Disordered" evidence="6">
    <location>
        <begin position="110"/>
        <end position="196"/>
    </location>
</feature>
<reference evidence="9 10" key="1">
    <citation type="journal article" date="2009" name="Stand. Genomic Sci.">
        <title>Complete genome sequence of Pirellula staleyi type strain (ATCC 27377).</title>
        <authorList>
            <person name="Clum A."/>
            <person name="Tindall B.J."/>
            <person name="Sikorski J."/>
            <person name="Ivanova N."/>
            <person name="Mavrommatis K."/>
            <person name="Lucas S."/>
            <person name="Glavina del Rio T."/>
            <person name="Nolan M."/>
            <person name="Chen F."/>
            <person name="Tice H."/>
            <person name="Pitluck S."/>
            <person name="Cheng J.F."/>
            <person name="Chertkov O."/>
            <person name="Brettin T."/>
            <person name="Han C."/>
            <person name="Detter J.C."/>
            <person name="Kuske C."/>
            <person name="Bruce D."/>
            <person name="Goodwin L."/>
            <person name="Ovchinikova G."/>
            <person name="Pati A."/>
            <person name="Mikhailova N."/>
            <person name="Chen A."/>
            <person name="Palaniappan K."/>
            <person name="Land M."/>
            <person name="Hauser L."/>
            <person name="Chang Y.J."/>
            <person name="Jeffries C.D."/>
            <person name="Chain P."/>
            <person name="Rohde M."/>
            <person name="Goker M."/>
            <person name="Bristow J."/>
            <person name="Eisen J.A."/>
            <person name="Markowitz V."/>
            <person name="Hugenholtz P."/>
            <person name="Kyrpides N.C."/>
            <person name="Klenk H.P."/>
            <person name="Lapidus A."/>
        </authorList>
    </citation>
    <scope>NUCLEOTIDE SEQUENCE [LARGE SCALE GENOMIC DNA]</scope>
    <source>
        <strain evidence="10">ATCC 27377 / DSM 6068 / ICPB 4128</strain>
    </source>
</reference>
<evidence type="ECO:0000313" key="10">
    <source>
        <dbReference type="Proteomes" id="UP000001887"/>
    </source>
</evidence>
<evidence type="ECO:0000256" key="6">
    <source>
        <dbReference type="SAM" id="MobiDB-lite"/>
    </source>
</evidence>
<dbReference type="Pfam" id="PF01103">
    <property type="entry name" value="Omp85"/>
    <property type="match status" value="1"/>
</dbReference>
<feature type="domain" description="Bacterial surface antigen (D15)" evidence="8">
    <location>
        <begin position="305"/>
        <end position="602"/>
    </location>
</feature>
<feature type="compositionally biased region" description="Polar residues" evidence="6">
    <location>
        <begin position="162"/>
        <end position="171"/>
    </location>
</feature>
<accession>D2R6N2</accession>
<evidence type="ECO:0000313" key="9">
    <source>
        <dbReference type="EMBL" id="ADB17332.1"/>
    </source>
</evidence>
<keyword evidence="2" id="KW-0812">Transmembrane</keyword>
<protein>
    <submittedName>
        <fullName evidence="9">Surface antigen (D15)</fullName>
    </submittedName>
</protein>
<dbReference type="GO" id="GO:0019867">
    <property type="term" value="C:outer membrane"/>
    <property type="evidence" value="ECO:0007669"/>
    <property type="project" value="InterPro"/>
</dbReference>
<dbReference type="InterPro" id="IPR000184">
    <property type="entry name" value="Bac_surfAg_D15"/>
</dbReference>
<evidence type="ECO:0000259" key="8">
    <source>
        <dbReference type="Pfam" id="PF01103"/>
    </source>
</evidence>
<feature type="compositionally biased region" description="Polar residues" evidence="6">
    <location>
        <begin position="110"/>
        <end position="135"/>
    </location>
</feature>
<keyword evidence="10" id="KW-1185">Reference proteome</keyword>
<dbReference type="HOGENOM" id="CLU_498455_0_0_0"/>
<feature type="compositionally biased region" description="Pro residues" evidence="6">
    <location>
        <begin position="150"/>
        <end position="161"/>
    </location>
</feature>
<dbReference type="PROSITE" id="PS51257">
    <property type="entry name" value="PROKAR_LIPOPROTEIN"/>
    <property type="match status" value="1"/>
</dbReference>
<dbReference type="EMBL" id="CP001848">
    <property type="protein sequence ID" value="ADB17332.1"/>
    <property type="molecule type" value="Genomic_DNA"/>
</dbReference>
<dbReference type="PANTHER" id="PTHR12815">
    <property type="entry name" value="SORTING AND ASSEMBLY MACHINERY SAMM50 PROTEIN FAMILY MEMBER"/>
    <property type="match status" value="1"/>
</dbReference>
<feature type="compositionally biased region" description="Low complexity" evidence="6">
    <location>
        <begin position="136"/>
        <end position="149"/>
    </location>
</feature>
<keyword evidence="3 7" id="KW-0732">Signal</keyword>
<dbReference type="Gene3D" id="2.40.160.50">
    <property type="entry name" value="membrane protein fhac: a member of the omp85/tpsb transporter family"/>
    <property type="match status" value="1"/>
</dbReference>
<gene>
    <name evidence="9" type="ordered locus">Psta_2663</name>
</gene>
<keyword evidence="4" id="KW-0472">Membrane</keyword>
<dbReference type="Proteomes" id="UP000001887">
    <property type="component" value="Chromosome"/>
</dbReference>
<feature type="chain" id="PRO_5003034686" evidence="7">
    <location>
        <begin position="22"/>
        <end position="605"/>
    </location>
</feature>
<dbReference type="KEGG" id="psl:Psta_2663"/>
<evidence type="ECO:0000256" key="5">
    <source>
        <dbReference type="ARBA" id="ARBA00023237"/>
    </source>
</evidence>
<dbReference type="eggNOG" id="COG4775">
    <property type="taxonomic scope" value="Bacteria"/>
</dbReference>
<organism evidence="9 10">
    <name type="scientific">Pirellula staleyi (strain ATCC 27377 / DSM 6068 / ICPB 4128)</name>
    <name type="common">Pirella staleyi</name>
    <dbReference type="NCBI Taxonomy" id="530564"/>
    <lineage>
        <taxon>Bacteria</taxon>
        <taxon>Pseudomonadati</taxon>
        <taxon>Planctomycetota</taxon>
        <taxon>Planctomycetia</taxon>
        <taxon>Pirellulales</taxon>
        <taxon>Pirellulaceae</taxon>
        <taxon>Pirellula</taxon>
    </lineage>
</organism>
<comment type="subcellular location">
    <subcellularLocation>
        <location evidence="1">Membrane</location>
    </subcellularLocation>
</comment>
<evidence type="ECO:0000256" key="3">
    <source>
        <dbReference type="ARBA" id="ARBA00022729"/>
    </source>
</evidence>
<feature type="region of interest" description="Disordered" evidence="6">
    <location>
        <begin position="54"/>
        <end position="75"/>
    </location>
</feature>
<dbReference type="STRING" id="530564.Psta_2663"/>
<feature type="compositionally biased region" description="Low complexity" evidence="6">
    <location>
        <begin position="54"/>
        <end position="73"/>
    </location>
</feature>
<evidence type="ECO:0000256" key="2">
    <source>
        <dbReference type="ARBA" id="ARBA00022692"/>
    </source>
</evidence>
<evidence type="ECO:0000256" key="7">
    <source>
        <dbReference type="SAM" id="SignalP"/>
    </source>
</evidence>
<name>D2R6N2_PIRSD</name>
<dbReference type="SUPFAM" id="SSF56935">
    <property type="entry name" value="Porins"/>
    <property type="match status" value="1"/>
</dbReference>
<proteinExistence type="predicted"/>
<dbReference type="AlphaFoldDB" id="D2R6N2"/>
<evidence type="ECO:0000256" key="4">
    <source>
        <dbReference type="ARBA" id="ARBA00023136"/>
    </source>
</evidence>
<sequence length="605" mass="65030" precursor="true">MKRYVVNLLLALGTIFSIVTMGCVAPQGNCWNCQSCAGGSCGYPAATAPALPADTAPRLGPTTTNYTPPTVTTAASEEPVVRFQSPDAYDSAGLPGGDLYRRGPMPVSGQLAQNTAPTYPSYGQPNYAPQPSAYGTQPAAPPTYSTAPQPYTPQPYAPPSGTPSTFASQPGYSPPPAVYPGAGNPAIDNFGTPPLPPPPAGTFEVPPAGAPNAISNPSGGSGGWFGPSYPLWQPPSNIAPTAEEIQGTPTPLDIVVQEARTGRFMFGVGVNSDAGVTGQITVDERNFDIFGFPSSWDDFANGTAFRGRGQGFRLEAQPGDQVQRYLVSFTDPYFMDSNVSFSASAFYFDRNYYDYDESRYGGRLSWGYRLSPDLSVSGAVRAENVNVFDPRVLGVAELDNALGKHDLFSGKVTLTHDTRDLIFMPTEGHLIELSYEQVFGDFDYPRFEAEYSKYFLLRERPDGSGRHTLSFSSRAGFTGSQTPIFENYFAGGYSTLRGFSFRGASPIDNTVRVGGEFRWLNSVEYFFPLTADDMIKGTVFCDFGTVEQEIALNGDNFRVAPGFGLRVSVPALGPAPLALDFAFPVSDADGDDRQVFSFFVGATRQ</sequence>